<keyword evidence="1" id="KW-1133">Transmembrane helix</keyword>
<organism evidence="2 3">
    <name type="scientific">Tanacetum coccineum</name>
    <dbReference type="NCBI Taxonomy" id="301880"/>
    <lineage>
        <taxon>Eukaryota</taxon>
        <taxon>Viridiplantae</taxon>
        <taxon>Streptophyta</taxon>
        <taxon>Embryophyta</taxon>
        <taxon>Tracheophyta</taxon>
        <taxon>Spermatophyta</taxon>
        <taxon>Magnoliopsida</taxon>
        <taxon>eudicotyledons</taxon>
        <taxon>Gunneridae</taxon>
        <taxon>Pentapetalae</taxon>
        <taxon>asterids</taxon>
        <taxon>campanulids</taxon>
        <taxon>Asterales</taxon>
        <taxon>Asteraceae</taxon>
        <taxon>Asteroideae</taxon>
        <taxon>Anthemideae</taxon>
        <taxon>Anthemidinae</taxon>
        <taxon>Tanacetum</taxon>
    </lineage>
</organism>
<protein>
    <submittedName>
        <fullName evidence="2">Uncharacterized protein</fullName>
    </submittedName>
</protein>
<dbReference type="EMBL" id="BQNB010013871">
    <property type="protein sequence ID" value="GJT21228.1"/>
    <property type="molecule type" value="Genomic_DNA"/>
</dbReference>
<name>A0ABQ5C5J3_9ASTR</name>
<evidence type="ECO:0000256" key="1">
    <source>
        <dbReference type="SAM" id="Phobius"/>
    </source>
</evidence>
<reference evidence="2" key="2">
    <citation type="submission" date="2022-01" db="EMBL/GenBank/DDBJ databases">
        <authorList>
            <person name="Yamashiro T."/>
            <person name="Shiraishi A."/>
            <person name="Satake H."/>
            <person name="Nakayama K."/>
        </authorList>
    </citation>
    <scope>NUCLEOTIDE SEQUENCE</scope>
</reference>
<keyword evidence="1" id="KW-0472">Membrane</keyword>
<proteinExistence type="predicted"/>
<keyword evidence="1" id="KW-0812">Transmembrane</keyword>
<accession>A0ABQ5C5J3</accession>
<reference evidence="2" key="1">
    <citation type="journal article" date="2022" name="Int. J. Mol. Sci.">
        <title>Draft Genome of Tanacetum Coccineum: Genomic Comparison of Closely Related Tanacetum-Family Plants.</title>
        <authorList>
            <person name="Yamashiro T."/>
            <person name="Shiraishi A."/>
            <person name="Nakayama K."/>
            <person name="Satake H."/>
        </authorList>
    </citation>
    <scope>NUCLEOTIDE SEQUENCE</scope>
</reference>
<dbReference type="Proteomes" id="UP001151760">
    <property type="component" value="Unassembled WGS sequence"/>
</dbReference>
<gene>
    <name evidence="2" type="ORF">Tco_0891165</name>
</gene>
<feature type="transmembrane region" description="Helical" evidence="1">
    <location>
        <begin position="43"/>
        <end position="65"/>
    </location>
</feature>
<evidence type="ECO:0000313" key="2">
    <source>
        <dbReference type="EMBL" id="GJT21228.1"/>
    </source>
</evidence>
<evidence type="ECO:0000313" key="3">
    <source>
        <dbReference type="Proteomes" id="UP001151760"/>
    </source>
</evidence>
<comment type="caution">
    <text evidence="2">The sequence shown here is derived from an EMBL/GenBank/DDBJ whole genome shotgun (WGS) entry which is preliminary data.</text>
</comment>
<sequence>MKVLQQGKSLWNKIESLLVLEMMNMGRMEQKQLENLKDESRDFFLLVSWLLLAVYFLLNLPWTCLDHDLSRKLPRDCKIVVVTFPATYGKHTRPEHLGSDKSDILAKPDSSSFYTQLLWCLSTLGGEILLGRKEMSEPPTLVDISANSTMTRATNSRGQQSRACGGSYGKRHYHRALKWTPLGPGFGFGKLNKVFDMVLMHGKIKTEFVHDLRVGCKLNGVEAKVDDYDELGDSMTRWKGVDGKDLESKIDDVMVTKKLTRW</sequence>
<keyword evidence="3" id="KW-1185">Reference proteome</keyword>